<accession>A0A659S3Q1</accession>
<name>A0A659S3Q1_SALET</name>
<gene>
    <name evidence="1" type="ORF">C9F10_24560</name>
</gene>
<keyword evidence="1" id="KW-0436">Ligase</keyword>
<dbReference type="AlphaFoldDB" id="A0A659S3Q1"/>
<dbReference type="EMBL" id="PYKK01001679">
    <property type="protein sequence ID" value="TGD18181.1"/>
    <property type="molecule type" value="Genomic_DNA"/>
</dbReference>
<evidence type="ECO:0000313" key="1">
    <source>
        <dbReference type="EMBL" id="TGD18181.1"/>
    </source>
</evidence>
<proteinExistence type="predicted"/>
<organism evidence="1 2">
    <name type="scientific">Salmonella enterica subsp. enterica serovar Poona</name>
    <dbReference type="NCBI Taxonomy" id="436295"/>
    <lineage>
        <taxon>Bacteria</taxon>
        <taxon>Pseudomonadati</taxon>
        <taxon>Pseudomonadota</taxon>
        <taxon>Gammaproteobacteria</taxon>
        <taxon>Enterobacterales</taxon>
        <taxon>Enterobacteriaceae</taxon>
        <taxon>Salmonella</taxon>
    </lineage>
</organism>
<sequence length="28" mass="3111">PLLQEPHSRQGQCGVWPAQVRESIPAIL</sequence>
<evidence type="ECO:0000313" key="2">
    <source>
        <dbReference type="Proteomes" id="UP000297989"/>
    </source>
</evidence>
<feature type="non-terminal residue" evidence="1">
    <location>
        <position position="1"/>
    </location>
</feature>
<dbReference type="GO" id="GO:0016874">
    <property type="term" value="F:ligase activity"/>
    <property type="evidence" value="ECO:0007669"/>
    <property type="project" value="UniProtKB-KW"/>
</dbReference>
<comment type="caution">
    <text evidence="1">The sequence shown here is derived from an EMBL/GenBank/DDBJ whole genome shotgun (WGS) entry which is preliminary data.</text>
</comment>
<reference evidence="1 2" key="1">
    <citation type="submission" date="2018-03" db="EMBL/GenBank/DDBJ databases">
        <title>Non-Typhoidal Salmonella genome sequencing and assembly.</title>
        <authorList>
            <person name="Matchawe C."/>
        </authorList>
    </citation>
    <scope>NUCLEOTIDE SEQUENCE [LARGE SCALE GENOMIC DNA]</scope>
    <source>
        <strain evidence="1 2">8EV</strain>
    </source>
</reference>
<protein>
    <submittedName>
        <fullName evidence="1">Aspartate--ammonia ligase</fullName>
    </submittedName>
</protein>
<dbReference type="Proteomes" id="UP000297989">
    <property type="component" value="Unassembled WGS sequence"/>
</dbReference>